<accession>A0AA38TQQ5</accession>
<name>A0AA38TQQ5_9ASTR</name>
<evidence type="ECO:0000313" key="2">
    <source>
        <dbReference type="Proteomes" id="UP001172457"/>
    </source>
</evidence>
<sequence>MVYVKVFEMRLNKRSKNTPYEISHKKVSNLSYLKIWDCRAVVRLTEPKRKIWDREWCDICRVCENLVEFSQSSNQRVSKRSCAQGDCVDGLGAKPLNDGDLGVKSDFISTPVLQRLQALTIYSSSIPYDSDLLRQDLAAADVRQRISIIHREHIFPDLTKLQDHLIVVRWRRLWRLGRSGHRWGGNQLEVLDGGDRHPPPEIQTPALQLFVPPGRLVFKDQGQFGLFAVGRICGRRRGSHDLGKPRAAEFRGVVEGLGEGHAPERVFEGAWREKKLGLTWHGPAWLEGGGGDRVHDAVHPAGPTCAKHVKLVGDVGNVVAAARHFR</sequence>
<gene>
    <name evidence="1" type="ORF">OSB04_006538</name>
</gene>
<keyword evidence="2" id="KW-1185">Reference proteome</keyword>
<reference evidence="1" key="1">
    <citation type="submission" date="2023-03" db="EMBL/GenBank/DDBJ databases">
        <title>Chromosome-scale reference genome and RAD-based genetic map of yellow starthistle (Centaurea solstitialis) reveal putative structural variation and QTLs associated with invader traits.</title>
        <authorList>
            <person name="Reatini B."/>
            <person name="Cang F.A."/>
            <person name="Jiang Q."/>
            <person name="Mckibben M.T.W."/>
            <person name="Barker M.S."/>
            <person name="Rieseberg L.H."/>
            <person name="Dlugosch K.M."/>
        </authorList>
    </citation>
    <scope>NUCLEOTIDE SEQUENCE</scope>
    <source>
        <strain evidence="1">CAN-66</strain>
        <tissue evidence="1">Leaf</tissue>
    </source>
</reference>
<protein>
    <submittedName>
        <fullName evidence="1">Uncharacterized protein</fullName>
    </submittedName>
</protein>
<dbReference type="AlphaFoldDB" id="A0AA38TQQ5"/>
<dbReference type="EMBL" id="JARYMX010000002">
    <property type="protein sequence ID" value="KAJ9561378.1"/>
    <property type="molecule type" value="Genomic_DNA"/>
</dbReference>
<comment type="caution">
    <text evidence="1">The sequence shown here is derived from an EMBL/GenBank/DDBJ whole genome shotgun (WGS) entry which is preliminary data.</text>
</comment>
<organism evidence="1 2">
    <name type="scientific">Centaurea solstitialis</name>
    <name type="common">yellow star-thistle</name>
    <dbReference type="NCBI Taxonomy" id="347529"/>
    <lineage>
        <taxon>Eukaryota</taxon>
        <taxon>Viridiplantae</taxon>
        <taxon>Streptophyta</taxon>
        <taxon>Embryophyta</taxon>
        <taxon>Tracheophyta</taxon>
        <taxon>Spermatophyta</taxon>
        <taxon>Magnoliopsida</taxon>
        <taxon>eudicotyledons</taxon>
        <taxon>Gunneridae</taxon>
        <taxon>Pentapetalae</taxon>
        <taxon>asterids</taxon>
        <taxon>campanulids</taxon>
        <taxon>Asterales</taxon>
        <taxon>Asteraceae</taxon>
        <taxon>Carduoideae</taxon>
        <taxon>Cardueae</taxon>
        <taxon>Centaureinae</taxon>
        <taxon>Centaurea</taxon>
    </lineage>
</organism>
<dbReference type="Proteomes" id="UP001172457">
    <property type="component" value="Chromosome 2"/>
</dbReference>
<proteinExistence type="predicted"/>
<evidence type="ECO:0000313" key="1">
    <source>
        <dbReference type="EMBL" id="KAJ9561378.1"/>
    </source>
</evidence>